<keyword evidence="1" id="KW-1133">Transmembrane helix</keyword>
<name>A3JXW7_SAGS3</name>
<dbReference type="OrthoDB" id="7875801at2"/>
<keyword evidence="1" id="KW-0812">Transmembrane</keyword>
<sequence>MTLDPKTALVMGMLLVVLSLPALISAWTDRRAPVVGTILLFGGCALGTWAWRAQEGGFRLDQIPDIVYGVIGQVIG</sequence>
<evidence type="ECO:0000313" key="3">
    <source>
        <dbReference type="Proteomes" id="UP000005713"/>
    </source>
</evidence>
<gene>
    <name evidence="2" type="primary">rpmI</name>
    <name evidence="2" type="ORF">SSE37_20147</name>
</gene>
<reference evidence="2 3" key="1">
    <citation type="submission" date="2006-06" db="EMBL/GenBank/DDBJ databases">
        <authorList>
            <person name="Moran M.A."/>
            <person name="Ferriera S."/>
            <person name="Johnson J."/>
            <person name="Kravitz S."/>
            <person name="Beeson K."/>
            <person name="Sutton G."/>
            <person name="Rogers Y.-H."/>
            <person name="Friedman R."/>
            <person name="Frazier M."/>
            <person name="Venter J.C."/>
        </authorList>
    </citation>
    <scope>NUCLEOTIDE SEQUENCE [LARGE SCALE GENOMIC DNA]</scope>
    <source>
        <strain evidence="2 3">E-37</strain>
    </source>
</reference>
<dbReference type="EMBL" id="AAYA01000001">
    <property type="protein sequence ID" value="EBA10353.1"/>
    <property type="molecule type" value="Genomic_DNA"/>
</dbReference>
<comment type="caution">
    <text evidence="2">The sequence shown here is derived from an EMBL/GenBank/DDBJ whole genome shotgun (WGS) entry which is preliminary data.</text>
</comment>
<dbReference type="Proteomes" id="UP000005713">
    <property type="component" value="Unassembled WGS sequence"/>
</dbReference>
<keyword evidence="2" id="KW-0689">Ribosomal protein</keyword>
<feature type="transmembrane region" description="Helical" evidence="1">
    <location>
        <begin position="33"/>
        <end position="51"/>
    </location>
</feature>
<keyword evidence="1" id="KW-0472">Membrane</keyword>
<keyword evidence="2" id="KW-0687">Ribonucleoprotein</keyword>
<evidence type="ECO:0000313" key="2">
    <source>
        <dbReference type="EMBL" id="EBA10353.1"/>
    </source>
</evidence>
<proteinExistence type="predicted"/>
<protein>
    <submittedName>
        <fullName evidence="2">50S ribosomal protein L35</fullName>
    </submittedName>
</protein>
<feature type="transmembrane region" description="Helical" evidence="1">
    <location>
        <begin position="7"/>
        <end position="27"/>
    </location>
</feature>
<dbReference type="GO" id="GO:0005840">
    <property type="term" value="C:ribosome"/>
    <property type="evidence" value="ECO:0007669"/>
    <property type="project" value="UniProtKB-KW"/>
</dbReference>
<evidence type="ECO:0000256" key="1">
    <source>
        <dbReference type="SAM" id="Phobius"/>
    </source>
</evidence>
<dbReference type="RefSeq" id="WP_005855127.1">
    <property type="nucleotide sequence ID" value="NZ_AAYA01000001.1"/>
</dbReference>
<dbReference type="AlphaFoldDB" id="A3JXW7"/>
<organism evidence="2 3">
    <name type="scientific">Sagittula stellata (strain ATCC 700073 / DSM 11524 / E-37)</name>
    <dbReference type="NCBI Taxonomy" id="388399"/>
    <lineage>
        <taxon>Bacteria</taxon>
        <taxon>Pseudomonadati</taxon>
        <taxon>Pseudomonadota</taxon>
        <taxon>Alphaproteobacteria</taxon>
        <taxon>Rhodobacterales</taxon>
        <taxon>Roseobacteraceae</taxon>
        <taxon>Sagittula</taxon>
    </lineage>
</organism>
<accession>A3JXW7</accession>
<keyword evidence="3" id="KW-1185">Reference proteome</keyword>